<dbReference type="EMBL" id="FMSV02000005">
    <property type="protein sequence ID" value="SEH04168.1"/>
    <property type="molecule type" value="Genomic_DNA"/>
</dbReference>
<dbReference type="Proteomes" id="UP000236724">
    <property type="component" value="Unassembled WGS sequence"/>
</dbReference>
<dbReference type="OrthoDB" id="9814067at2"/>
<dbReference type="PANTHER" id="PTHR34322:SF2">
    <property type="entry name" value="TRANSPOSASE IS200-LIKE DOMAIN-CONTAINING PROTEIN"/>
    <property type="match status" value="1"/>
</dbReference>
<protein>
    <submittedName>
        <fullName evidence="2">Transposase IS200 like protein</fullName>
    </submittedName>
</protein>
<accession>A0A1H6F1Y2</accession>
<keyword evidence="3" id="KW-1185">Reference proteome</keyword>
<organism evidence="2 3">
    <name type="scientific">Candidatus Venteria ishoeyi</name>
    <dbReference type="NCBI Taxonomy" id="1899563"/>
    <lineage>
        <taxon>Bacteria</taxon>
        <taxon>Pseudomonadati</taxon>
        <taxon>Pseudomonadota</taxon>
        <taxon>Gammaproteobacteria</taxon>
        <taxon>Thiotrichales</taxon>
        <taxon>Thiotrichaceae</taxon>
        <taxon>Venteria</taxon>
    </lineage>
</organism>
<proteinExistence type="predicted"/>
<evidence type="ECO:0000313" key="3">
    <source>
        <dbReference type="Proteomes" id="UP000236724"/>
    </source>
</evidence>
<dbReference type="InterPro" id="IPR002686">
    <property type="entry name" value="Transposase_17"/>
</dbReference>
<dbReference type="RefSeq" id="WP_103918277.1">
    <property type="nucleotide sequence ID" value="NZ_FMSV02000005.1"/>
</dbReference>
<sequence length="226" mass="26505">MPRIARTVFAELPHHIIQRGNRRGNVFFTDEDRDVYLEWLQEYCQKHEVEILAYCLMTNHVHLVAVPKTESGLQRVFKPIHMRYAQYINRQYGWSGHLWQGRFFSSPLDEAYLWFCVRYVERNPVRAGMVERAEDYLWSSAAAHCGLRDDALLTTDSIHCKVFEDISDYSAWLGEDDNDTQLNIMRRNIQKNLPCGSNPFIEQLERISGRILSFRPIGRPKKAIKG</sequence>
<feature type="domain" description="Transposase IS200-like" evidence="1">
    <location>
        <begin position="9"/>
        <end position="123"/>
    </location>
</feature>
<dbReference type="PANTHER" id="PTHR34322">
    <property type="entry name" value="TRANSPOSASE, Y1_TNP DOMAIN-CONTAINING"/>
    <property type="match status" value="1"/>
</dbReference>
<evidence type="ECO:0000259" key="1">
    <source>
        <dbReference type="SMART" id="SM01321"/>
    </source>
</evidence>
<dbReference type="GO" id="GO:0006313">
    <property type="term" value="P:DNA transposition"/>
    <property type="evidence" value="ECO:0007669"/>
    <property type="project" value="InterPro"/>
</dbReference>
<evidence type="ECO:0000313" key="2">
    <source>
        <dbReference type="EMBL" id="SEH04168.1"/>
    </source>
</evidence>
<dbReference type="Gene3D" id="3.30.70.1290">
    <property type="entry name" value="Transposase IS200-like"/>
    <property type="match status" value="1"/>
</dbReference>
<dbReference type="Pfam" id="PF01797">
    <property type="entry name" value="Y1_Tnp"/>
    <property type="match status" value="1"/>
</dbReference>
<reference evidence="2 3" key="1">
    <citation type="submission" date="2016-10" db="EMBL/GenBank/DDBJ databases">
        <authorList>
            <person name="de Groot N.N."/>
        </authorList>
    </citation>
    <scope>NUCLEOTIDE SEQUENCE [LARGE SCALE GENOMIC DNA]</scope>
    <source>
        <strain evidence="2">MBHS1</strain>
    </source>
</reference>
<dbReference type="InterPro" id="IPR036515">
    <property type="entry name" value="Transposase_17_sf"/>
</dbReference>
<dbReference type="SUPFAM" id="SSF143422">
    <property type="entry name" value="Transposase IS200-like"/>
    <property type="match status" value="1"/>
</dbReference>
<dbReference type="GO" id="GO:0004803">
    <property type="term" value="F:transposase activity"/>
    <property type="evidence" value="ECO:0007669"/>
    <property type="project" value="InterPro"/>
</dbReference>
<dbReference type="AlphaFoldDB" id="A0A1H6F1Y2"/>
<dbReference type="SMART" id="SM01321">
    <property type="entry name" value="Y1_Tnp"/>
    <property type="match status" value="1"/>
</dbReference>
<dbReference type="GO" id="GO:0003677">
    <property type="term" value="F:DNA binding"/>
    <property type="evidence" value="ECO:0007669"/>
    <property type="project" value="InterPro"/>
</dbReference>
<gene>
    <name evidence="2" type="ORF">MBHS_00013</name>
</gene>
<name>A0A1H6F1Y2_9GAMM</name>